<comment type="caution">
    <text evidence="2">The sequence shown here is derived from an EMBL/GenBank/DDBJ whole genome shotgun (WGS) entry which is preliminary data.</text>
</comment>
<sequence>PAKRPKLSVQELEMSNSVHQRPSKRPVLSVQDPHNIFVTMKAMGHADFFF</sequence>
<proteinExistence type="predicted"/>
<evidence type="ECO:0000256" key="1">
    <source>
        <dbReference type="SAM" id="MobiDB-lite"/>
    </source>
</evidence>
<protein>
    <submittedName>
        <fullName evidence="2">Uncharacterized protein</fullName>
    </submittedName>
</protein>
<accession>A0ABD3VWS8</accession>
<dbReference type="AlphaFoldDB" id="A0ABD3VWS8"/>
<feature type="non-terminal residue" evidence="2">
    <location>
        <position position="1"/>
    </location>
</feature>
<keyword evidence="3" id="KW-1185">Reference proteome</keyword>
<evidence type="ECO:0000313" key="2">
    <source>
        <dbReference type="EMBL" id="KAL3866060.1"/>
    </source>
</evidence>
<name>A0ABD3VWS8_SINWO</name>
<reference evidence="2 3" key="1">
    <citation type="submission" date="2024-11" db="EMBL/GenBank/DDBJ databases">
        <title>Chromosome-level genome assembly of the freshwater bivalve Anodonta woodiana.</title>
        <authorList>
            <person name="Chen X."/>
        </authorList>
    </citation>
    <scope>NUCLEOTIDE SEQUENCE [LARGE SCALE GENOMIC DNA]</scope>
    <source>
        <strain evidence="2">MN2024</strain>
        <tissue evidence="2">Gills</tissue>
    </source>
</reference>
<dbReference type="EMBL" id="JBJQND010000009">
    <property type="protein sequence ID" value="KAL3866060.1"/>
    <property type="molecule type" value="Genomic_DNA"/>
</dbReference>
<evidence type="ECO:0000313" key="3">
    <source>
        <dbReference type="Proteomes" id="UP001634394"/>
    </source>
</evidence>
<gene>
    <name evidence="2" type="ORF">ACJMK2_043401</name>
</gene>
<feature type="region of interest" description="Disordered" evidence="1">
    <location>
        <begin position="1"/>
        <end position="27"/>
    </location>
</feature>
<dbReference type="Proteomes" id="UP001634394">
    <property type="component" value="Unassembled WGS sequence"/>
</dbReference>
<organism evidence="2 3">
    <name type="scientific">Sinanodonta woodiana</name>
    <name type="common">Chinese pond mussel</name>
    <name type="synonym">Anodonta woodiana</name>
    <dbReference type="NCBI Taxonomy" id="1069815"/>
    <lineage>
        <taxon>Eukaryota</taxon>
        <taxon>Metazoa</taxon>
        <taxon>Spiralia</taxon>
        <taxon>Lophotrochozoa</taxon>
        <taxon>Mollusca</taxon>
        <taxon>Bivalvia</taxon>
        <taxon>Autobranchia</taxon>
        <taxon>Heteroconchia</taxon>
        <taxon>Palaeoheterodonta</taxon>
        <taxon>Unionida</taxon>
        <taxon>Unionoidea</taxon>
        <taxon>Unionidae</taxon>
        <taxon>Unioninae</taxon>
        <taxon>Sinanodonta</taxon>
    </lineage>
</organism>